<dbReference type="SMART" id="SM00382">
    <property type="entry name" value="AAA"/>
    <property type="match status" value="1"/>
</dbReference>
<dbReference type="FunFam" id="3.40.50.300:FF:000127">
    <property type="entry name" value="Ribose import ATP-binding protein RbsA"/>
    <property type="match status" value="1"/>
</dbReference>
<keyword evidence="5" id="KW-0547">Nucleotide-binding</keyword>
<dbReference type="InterPro" id="IPR050107">
    <property type="entry name" value="ABC_carbohydrate_import_ATPase"/>
</dbReference>
<sequence>MTQIQNAIEFRNITKEFPGIKANDNVSFNIQKGTIHALIGENGAGKSTLMSILFGLYEPTSGEILVNDKKVFFKSPNDAANYGIGMVHQHFKLVKVYSNLNNIVLGSEWTKNHFIDNKTAELKIKALQDAYNLHFDLKQKSGNATVSTQQKVEIMKMLYRDNDILVFDEPTAVLTDEEIQGLLKSFLKFKEAGKTIIFISHKLNEIEQVADYATVLRHGKSIGTYDVKKTPMSQIVEAMVGTNVVATKNTASCERKDVVLELRNISTKKLQKNLNNLSLKIHKGEILAIAGVEGNGQREIEQIVSGMAAPSEGTIFLRKSDAQLAFEKAKLEKLQSKNPSKAQKYLTSLEHKSQSKNYDAQIFHDITKFSVKKRSKQNISYIPTDRHAHGLVLDYTIRENSVLRRLWDNKFAKLSIFRNKNINAHTKSIIEKYDVRGSLNGNATSRSLSGGNQQKFIVGREIEAPHDLIIVMQPTRGLDVKAINTIHDEILKEKREGKAILLISYELDEVLALADTIAVLNEGQIVALKDARQITRQEIGSYMANKKGGENGQN</sequence>
<evidence type="ECO:0000256" key="4">
    <source>
        <dbReference type="ARBA" id="ARBA00022737"/>
    </source>
</evidence>
<dbReference type="InterPro" id="IPR027417">
    <property type="entry name" value="P-loop_NTPase"/>
</dbReference>
<dbReference type="CDD" id="cd03216">
    <property type="entry name" value="ABC_Carb_Monos_I"/>
    <property type="match status" value="1"/>
</dbReference>
<organism evidence="10 11">
    <name type="scientific">Mycoplasmopsis columbina SF7</name>
    <dbReference type="NCBI Taxonomy" id="1037410"/>
    <lineage>
        <taxon>Bacteria</taxon>
        <taxon>Bacillati</taxon>
        <taxon>Mycoplasmatota</taxon>
        <taxon>Mycoplasmoidales</taxon>
        <taxon>Metamycoplasmataceae</taxon>
        <taxon>Mycoplasmopsis</taxon>
    </lineage>
</organism>
<keyword evidence="4" id="KW-0677">Repeat</keyword>
<keyword evidence="8" id="KW-0472">Membrane</keyword>
<dbReference type="CDD" id="cd03215">
    <property type="entry name" value="ABC_Carb_Monos_II"/>
    <property type="match status" value="1"/>
</dbReference>
<dbReference type="PROSITE" id="PS00211">
    <property type="entry name" value="ABC_TRANSPORTER_1"/>
    <property type="match status" value="1"/>
</dbReference>
<feature type="domain" description="ABC transporter" evidence="9">
    <location>
        <begin position="8"/>
        <end position="243"/>
    </location>
</feature>
<dbReference type="EMBL" id="AFXA01000011">
    <property type="protein sequence ID" value="EGV00224.1"/>
    <property type="molecule type" value="Genomic_DNA"/>
</dbReference>
<dbReference type="STRING" id="1037410.MCSF7_02161"/>
<proteinExistence type="predicted"/>
<dbReference type="GO" id="GO:0005886">
    <property type="term" value="C:plasma membrane"/>
    <property type="evidence" value="ECO:0007669"/>
    <property type="project" value="UniProtKB-SubCell"/>
</dbReference>
<evidence type="ECO:0000313" key="10">
    <source>
        <dbReference type="EMBL" id="EGV00224.1"/>
    </source>
</evidence>
<dbReference type="GO" id="GO:0016887">
    <property type="term" value="F:ATP hydrolysis activity"/>
    <property type="evidence" value="ECO:0007669"/>
    <property type="project" value="InterPro"/>
</dbReference>
<dbReference type="InterPro" id="IPR003593">
    <property type="entry name" value="AAA+_ATPase"/>
</dbReference>
<dbReference type="PROSITE" id="PS50893">
    <property type="entry name" value="ABC_TRANSPORTER_2"/>
    <property type="match status" value="2"/>
</dbReference>
<gene>
    <name evidence="10" type="ORF">MCSF7_02161</name>
</gene>
<accession>F9UKL9</accession>
<dbReference type="eggNOG" id="COG3845">
    <property type="taxonomic scope" value="Bacteria"/>
</dbReference>
<dbReference type="InterPro" id="IPR017871">
    <property type="entry name" value="ABC_transporter-like_CS"/>
</dbReference>
<dbReference type="PANTHER" id="PTHR43790:SF4">
    <property type="entry name" value="GUANOSINE IMPORT ATP-BINDING PROTEIN NUPO"/>
    <property type="match status" value="1"/>
</dbReference>
<keyword evidence="6 10" id="KW-0067">ATP-binding</keyword>
<evidence type="ECO:0000259" key="9">
    <source>
        <dbReference type="PROSITE" id="PS50893"/>
    </source>
</evidence>
<keyword evidence="2" id="KW-0813">Transport</keyword>
<evidence type="ECO:0000256" key="8">
    <source>
        <dbReference type="ARBA" id="ARBA00023136"/>
    </source>
</evidence>
<dbReference type="Proteomes" id="UP000004978">
    <property type="component" value="Unassembled WGS sequence"/>
</dbReference>
<comment type="caution">
    <text evidence="10">The sequence shown here is derived from an EMBL/GenBank/DDBJ whole genome shotgun (WGS) entry which is preliminary data.</text>
</comment>
<keyword evidence="7" id="KW-1278">Translocase</keyword>
<dbReference type="GO" id="GO:0005524">
    <property type="term" value="F:ATP binding"/>
    <property type="evidence" value="ECO:0007669"/>
    <property type="project" value="UniProtKB-KW"/>
</dbReference>
<evidence type="ECO:0000256" key="2">
    <source>
        <dbReference type="ARBA" id="ARBA00022448"/>
    </source>
</evidence>
<dbReference type="InterPro" id="IPR003439">
    <property type="entry name" value="ABC_transporter-like_ATP-bd"/>
</dbReference>
<evidence type="ECO:0000256" key="7">
    <source>
        <dbReference type="ARBA" id="ARBA00022967"/>
    </source>
</evidence>
<evidence type="ECO:0000256" key="1">
    <source>
        <dbReference type="ARBA" id="ARBA00004202"/>
    </source>
</evidence>
<evidence type="ECO:0000256" key="3">
    <source>
        <dbReference type="ARBA" id="ARBA00022475"/>
    </source>
</evidence>
<name>F9UKL9_9BACT</name>
<dbReference type="SUPFAM" id="SSF52540">
    <property type="entry name" value="P-loop containing nucleoside triphosphate hydrolases"/>
    <property type="match status" value="2"/>
</dbReference>
<dbReference type="RefSeq" id="WP_006608837.1">
    <property type="nucleotide sequence ID" value="NZ_AFXA01000011.1"/>
</dbReference>
<dbReference type="Gene3D" id="3.40.50.300">
    <property type="entry name" value="P-loop containing nucleotide triphosphate hydrolases"/>
    <property type="match status" value="2"/>
</dbReference>
<evidence type="ECO:0000256" key="6">
    <source>
        <dbReference type="ARBA" id="ARBA00022840"/>
    </source>
</evidence>
<dbReference type="Pfam" id="PF00005">
    <property type="entry name" value="ABC_tran"/>
    <property type="match status" value="2"/>
</dbReference>
<reference evidence="10 11" key="1">
    <citation type="journal article" date="2013" name="Genome Announc.">
        <title>Genome Sequence of Mycoplasma columbinum Strain SF7.</title>
        <authorList>
            <person name="Guo Z."/>
            <person name="Xu X."/>
            <person name="Zheng Q."/>
            <person name="Li T."/>
            <person name="Kuang S."/>
            <person name="Zhang Z."/>
            <person name="Chen Y."/>
            <person name="Lu X."/>
            <person name="Zhou R."/>
            <person name="Bi D."/>
            <person name="Jin H."/>
        </authorList>
    </citation>
    <scope>NUCLEOTIDE SEQUENCE [LARGE SCALE GENOMIC DNA]</scope>
    <source>
        <strain evidence="10 11">SF7</strain>
    </source>
</reference>
<evidence type="ECO:0000256" key="5">
    <source>
        <dbReference type="ARBA" id="ARBA00022741"/>
    </source>
</evidence>
<evidence type="ECO:0000313" key="11">
    <source>
        <dbReference type="Proteomes" id="UP000004978"/>
    </source>
</evidence>
<comment type="subcellular location">
    <subcellularLocation>
        <location evidence="1">Cell membrane</location>
        <topology evidence="1">Peripheral membrane protein</topology>
    </subcellularLocation>
</comment>
<protein>
    <submittedName>
        <fullName evidence="10">Sugar ABC transporter ATP-binding protein</fullName>
    </submittedName>
</protein>
<keyword evidence="11" id="KW-1185">Reference proteome</keyword>
<feature type="domain" description="ABC transporter" evidence="9">
    <location>
        <begin position="253"/>
        <end position="547"/>
    </location>
</feature>
<keyword evidence="3" id="KW-1003">Cell membrane</keyword>
<dbReference type="AlphaFoldDB" id="F9UKL9"/>
<dbReference type="PANTHER" id="PTHR43790">
    <property type="entry name" value="CARBOHYDRATE TRANSPORT ATP-BINDING PROTEIN MG119-RELATED"/>
    <property type="match status" value="1"/>
</dbReference>